<sequence length="197" mass="21446">MRPPSLAEAGRALSGVLGLMERDAGALARIDTSVTGTLRSFLVYLWCWPAQAFLWTGIWRDLPDSRPETVGGTLRFFAVGSLFDVFSWILPALILLPVSRMFDFRARYLPLVAASNWFALVATYLAFLPATVKYFAPVPDGIAGLMSLAVYGLTLGFYFRMARVILGGEALLAALVVLISLMSSLLLSSLAFSTLSL</sequence>
<proteinExistence type="predicted"/>
<reference evidence="2" key="1">
    <citation type="submission" date="2021-07" db="EMBL/GenBank/DDBJ databases">
        <title>Pseudohoeflea marina sp. nov. a polyhydroxyalcanoate-producing bacterium.</title>
        <authorList>
            <person name="Zheng W."/>
            <person name="Yu S."/>
            <person name="Huang Y."/>
        </authorList>
    </citation>
    <scope>NUCLEOTIDE SEQUENCE</scope>
    <source>
        <strain evidence="2">DP4N28-3</strain>
    </source>
</reference>
<evidence type="ECO:0000313" key="3">
    <source>
        <dbReference type="Proteomes" id="UP001430804"/>
    </source>
</evidence>
<gene>
    <name evidence="2" type="ORF">KY465_09830</name>
</gene>
<keyword evidence="1" id="KW-1133">Transmembrane helix</keyword>
<protein>
    <submittedName>
        <fullName evidence="2">Uncharacterized protein</fullName>
    </submittedName>
</protein>
<dbReference type="EMBL" id="JAHWQX010000002">
    <property type="protein sequence ID" value="MBW3097578.1"/>
    <property type="molecule type" value="Genomic_DNA"/>
</dbReference>
<feature type="transmembrane region" description="Helical" evidence="1">
    <location>
        <begin position="74"/>
        <end position="96"/>
    </location>
</feature>
<evidence type="ECO:0000313" key="2">
    <source>
        <dbReference type="EMBL" id="MBW3097578.1"/>
    </source>
</evidence>
<keyword evidence="3" id="KW-1185">Reference proteome</keyword>
<accession>A0ABS6WPL5</accession>
<feature type="transmembrane region" description="Helical" evidence="1">
    <location>
        <begin position="142"/>
        <end position="159"/>
    </location>
</feature>
<feature type="transmembrane region" description="Helical" evidence="1">
    <location>
        <begin position="171"/>
        <end position="192"/>
    </location>
</feature>
<evidence type="ECO:0000256" key="1">
    <source>
        <dbReference type="SAM" id="Phobius"/>
    </source>
</evidence>
<feature type="transmembrane region" description="Helical" evidence="1">
    <location>
        <begin position="41"/>
        <end position="59"/>
    </location>
</feature>
<comment type="caution">
    <text evidence="2">The sequence shown here is derived from an EMBL/GenBank/DDBJ whole genome shotgun (WGS) entry which is preliminary data.</text>
</comment>
<name>A0ABS6WPL5_9HYPH</name>
<dbReference type="Proteomes" id="UP001430804">
    <property type="component" value="Unassembled WGS sequence"/>
</dbReference>
<keyword evidence="1" id="KW-0812">Transmembrane</keyword>
<feature type="transmembrane region" description="Helical" evidence="1">
    <location>
        <begin position="108"/>
        <end position="130"/>
    </location>
</feature>
<organism evidence="2 3">
    <name type="scientific">Pseudohoeflea coraliihabitans</name>
    <dbReference type="NCBI Taxonomy" id="2860393"/>
    <lineage>
        <taxon>Bacteria</taxon>
        <taxon>Pseudomonadati</taxon>
        <taxon>Pseudomonadota</taxon>
        <taxon>Alphaproteobacteria</taxon>
        <taxon>Hyphomicrobiales</taxon>
        <taxon>Rhizobiaceae</taxon>
        <taxon>Pseudohoeflea</taxon>
    </lineage>
</organism>
<dbReference type="RefSeq" id="WP_219201475.1">
    <property type="nucleotide sequence ID" value="NZ_JAHWQX010000002.1"/>
</dbReference>
<keyword evidence="1" id="KW-0472">Membrane</keyword>